<evidence type="ECO:0000256" key="1">
    <source>
        <dbReference type="SAM" id="Phobius"/>
    </source>
</evidence>
<evidence type="ECO:0000313" key="3">
    <source>
        <dbReference type="Proteomes" id="UP000193144"/>
    </source>
</evidence>
<sequence length="526" mass="59699">MPVTSNLGIMSAPTSNPATAKNLPQKYQEFVEKANSKFFHLGPLHNFLSSQCPIKSKIHVVIFKKGQTPAGIELEQDSAVLHNDLATWLKRDRERQLYLVEDLSPHTAKLLGGYLDINPQFFADYIDMVIPSPSNPKTSDRDIQPAPWFRMGNIAYHLPSLRSLEDRKDYVFTQFIGPREYHPPTDYQSEHATLGDRPKADTKNTNIERVAGGHDPVQLSDRKVWPVAMTRHSAAAWFGESPSGTAGGWLKGESFRLFSSMAQITDGKAGVILLDRPFESTHESLKRQNSIYRSFTHLPSSMHTRIPQVSDLRDTYLTSLLHSFQANEQLQQDAPSPIAILQDVYRIVASEWIAVSTYLERDLNAIEWQLEAKDKTPDLDLLEERLKSLFIMRRRNRKYKALVDEQLQLRFPTHWTGAGPAAAATDSVRAAMEADFKQVQDLIYVGDSGEEVKHAEPEAHFSHYFGGNRASFNTLGAILGMQTDYAPEKAHWHFFLRLSFGAAGGIITVYLFVVFWDRIRRIFRKQ</sequence>
<proteinExistence type="predicted"/>
<dbReference type="EMBL" id="MCFA01000276">
    <property type="protein sequence ID" value="ORX95512.1"/>
    <property type="molecule type" value="Genomic_DNA"/>
</dbReference>
<keyword evidence="3" id="KW-1185">Reference proteome</keyword>
<dbReference type="STRING" id="1231657.A0A1Y1YC25"/>
<organism evidence="2 3">
    <name type="scientific">Clohesyomyces aquaticus</name>
    <dbReference type="NCBI Taxonomy" id="1231657"/>
    <lineage>
        <taxon>Eukaryota</taxon>
        <taxon>Fungi</taxon>
        <taxon>Dikarya</taxon>
        <taxon>Ascomycota</taxon>
        <taxon>Pezizomycotina</taxon>
        <taxon>Dothideomycetes</taxon>
        <taxon>Pleosporomycetidae</taxon>
        <taxon>Pleosporales</taxon>
        <taxon>Lindgomycetaceae</taxon>
        <taxon>Clohesyomyces</taxon>
    </lineage>
</organism>
<keyword evidence="1" id="KW-0472">Membrane</keyword>
<keyword evidence="1" id="KW-0812">Transmembrane</keyword>
<reference evidence="2 3" key="1">
    <citation type="submission" date="2016-07" db="EMBL/GenBank/DDBJ databases">
        <title>Pervasive Adenine N6-methylation of Active Genes in Fungi.</title>
        <authorList>
            <consortium name="DOE Joint Genome Institute"/>
            <person name="Mondo S.J."/>
            <person name="Dannebaum R.O."/>
            <person name="Kuo R.C."/>
            <person name="Labutti K."/>
            <person name="Haridas S."/>
            <person name="Kuo A."/>
            <person name="Salamov A."/>
            <person name="Ahrendt S.R."/>
            <person name="Lipzen A."/>
            <person name="Sullivan W."/>
            <person name="Andreopoulos W.B."/>
            <person name="Clum A."/>
            <person name="Lindquist E."/>
            <person name="Daum C."/>
            <person name="Ramamoorthy G.K."/>
            <person name="Gryganskyi A."/>
            <person name="Culley D."/>
            <person name="Magnuson J.K."/>
            <person name="James T.Y."/>
            <person name="O'Malley M.A."/>
            <person name="Stajich J.E."/>
            <person name="Spatafora J.W."/>
            <person name="Visel A."/>
            <person name="Grigoriev I.V."/>
        </authorList>
    </citation>
    <scope>NUCLEOTIDE SEQUENCE [LARGE SCALE GENOMIC DNA]</scope>
    <source>
        <strain evidence="2 3">CBS 115471</strain>
    </source>
</reference>
<feature type="transmembrane region" description="Helical" evidence="1">
    <location>
        <begin position="494"/>
        <end position="516"/>
    </location>
</feature>
<accession>A0A1Y1YC25</accession>
<protein>
    <submittedName>
        <fullName evidence="2">Uncharacterized protein</fullName>
    </submittedName>
</protein>
<keyword evidence="1" id="KW-1133">Transmembrane helix</keyword>
<name>A0A1Y1YC25_9PLEO</name>
<dbReference type="OrthoDB" id="3231000at2759"/>
<evidence type="ECO:0000313" key="2">
    <source>
        <dbReference type="EMBL" id="ORX95512.1"/>
    </source>
</evidence>
<dbReference type="Proteomes" id="UP000193144">
    <property type="component" value="Unassembled WGS sequence"/>
</dbReference>
<gene>
    <name evidence="2" type="ORF">BCR34DRAFT_619900</name>
</gene>
<comment type="caution">
    <text evidence="2">The sequence shown here is derived from an EMBL/GenBank/DDBJ whole genome shotgun (WGS) entry which is preliminary data.</text>
</comment>
<dbReference type="AlphaFoldDB" id="A0A1Y1YC25"/>